<dbReference type="AlphaFoldDB" id="A0A563U6K0"/>
<protein>
    <submittedName>
        <fullName evidence="1">DUF4276 family protein</fullName>
    </submittedName>
</protein>
<gene>
    <name evidence="1" type="ORF">FPZ42_08050</name>
</gene>
<proteinExistence type="predicted"/>
<dbReference type="RefSeq" id="WP_146270149.1">
    <property type="nucleotide sequence ID" value="NZ_VOEI01000002.1"/>
</dbReference>
<comment type="caution">
    <text evidence="1">The sequence shown here is derived from an EMBL/GenBank/DDBJ whole genome shotgun (WGS) entry which is preliminary data.</text>
</comment>
<evidence type="ECO:0000313" key="1">
    <source>
        <dbReference type="EMBL" id="TWR26977.1"/>
    </source>
</evidence>
<name>A0A563U6K0_9SPHI</name>
<reference evidence="1 2" key="1">
    <citation type="submission" date="2019-07" db="EMBL/GenBank/DDBJ databases">
        <authorList>
            <person name="Kim J."/>
        </authorList>
    </citation>
    <scope>NUCLEOTIDE SEQUENCE [LARGE SCALE GENOMIC DNA]</scope>
    <source>
        <strain evidence="1 2">MJ1a</strain>
    </source>
</reference>
<dbReference type="OrthoDB" id="789606at2"/>
<sequence length="212" mass="24976">MAKQTINPNSILFLYEGETEGEFYKKLFERYIPERVIRLNTGNLQGVYGLNDKVKSKIKTYLLNDKFKDCNQIHVFIAIDREAERHEPSQLQLQDLEKEFIGKRSRIKKIHPLIATKDLEAWFFHDLEGIYRYLEVPQAQRKMDAFPNKDKCDNRKLSALFHRYGKHYQKGRRAAGFIDSLDMELIYSQVPELQTAFTAMNELVKKPETAKK</sequence>
<dbReference type="EMBL" id="VOEI01000002">
    <property type="protein sequence ID" value="TWR26977.1"/>
    <property type="molecule type" value="Genomic_DNA"/>
</dbReference>
<organism evidence="1 2">
    <name type="scientific">Mucilaginibacter achroorhodeus</name>
    <dbReference type="NCBI Taxonomy" id="2599294"/>
    <lineage>
        <taxon>Bacteria</taxon>
        <taxon>Pseudomonadati</taxon>
        <taxon>Bacteroidota</taxon>
        <taxon>Sphingobacteriia</taxon>
        <taxon>Sphingobacteriales</taxon>
        <taxon>Sphingobacteriaceae</taxon>
        <taxon>Mucilaginibacter</taxon>
    </lineage>
</organism>
<dbReference type="Pfam" id="PF14103">
    <property type="entry name" value="DUF4276"/>
    <property type="match status" value="1"/>
</dbReference>
<evidence type="ECO:0000313" key="2">
    <source>
        <dbReference type="Proteomes" id="UP000318010"/>
    </source>
</evidence>
<accession>A0A563U6K0</accession>
<dbReference type="Proteomes" id="UP000318010">
    <property type="component" value="Unassembled WGS sequence"/>
</dbReference>
<dbReference type="InterPro" id="IPR025455">
    <property type="entry name" value="DUF4276"/>
</dbReference>
<keyword evidence="2" id="KW-1185">Reference proteome</keyword>